<name>A0A834ZPV6_TETSI</name>
<dbReference type="PANTHER" id="PTHR33116">
    <property type="entry name" value="REVERSE TRANSCRIPTASE ZINC-BINDING DOMAIN-CONTAINING PROTEIN-RELATED-RELATED"/>
    <property type="match status" value="1"/>
</dbReference>
<dbReference type="Pfam" id="PF13966">
    <property type="entry name" value="zf-RVT"/>
    <property type="match status" value="1"/>
</dbReference>
<dbReference type="AlphaFoldDB" id="A0A834ZPV6"/>
<dbReference type="InterPro" id="IPR000477">
    <property type="entry name" value="RT_dom"/>
</dbReference>
<gene>
    <name evidence="2" type="ORF">HHK36_004353</name>
</gene>
<reference evidence="2 3" key="1">
    <citation type="submission" date="2020-04" db="EMBL/GenBank/DDBJ databases">
        <title>Plant Genome Project.</title>
        <authorList>
            <person name="Zhang R.-G."/>
        </authorList>
    </citation>
    <scope>NUCLEOTIDE SEQUENCE [LARGE SCALE GENOMIC DNA]</scope>
    <source>
        <strain evidence="2">YNK0</strain>
        <tissue evidence="2">Leaf</tissue>
    </source>
</reference>
<accession>A0A834ZPV6</accession>
<evidence type="ECO:0000313" key="3">
    <source>
        <dbReference type="Proteomes" id="UP000655225"/>
    </source>
</evidence>
<dbReference type="EMBL" id="JABCRI010000002">
    <property type="protein sequence ID" value="KAF8411794.1"/>
    <property type="molecule type" value="Genomic_DNA"/>
</dbReference>
<evidence type="ECO:0000259" key="1">
    <source>
        <dbReference type="PROSITE" id="PS50878"/>
    </source>
</evidence>
<dbReference type="Proteomes" id="UP000655225">
    <property type="component" value="Unassembled WGS sequence"/>
</dbReference>
<dbReference type="PROSITE" id="PS50878">
    <property type="entry name" value="RT_POL"/>
    <property type="match status" value="1"/>
</dbReference>
<protein>
    <recommendedName>
        <fullName evidence="1">Reverse transcriptase domain-containing protein</fullName>
    </recommendedName>
</protein>
<dbReference type="OrthoDB" id="1748554at2759"/>
<comment type="caution">
    <text evidence="2">The sequence shown here is derived from an EMBL/GenBank/DDBJ whole genome shotgun (WGS) entry which is preliminary data.</text>
</comment>
<evidence type="ECO:0000313" key="2">
    <source>
        <dbReference type="EMBL" id="KAF8411794.1"/>
    </source>
</evidence>
<dbReference type="PANTHER" id="PTHR33116:SF78">
    <property type="entry name" value="OS12G0587133 PROTEIN"/>
    <property type="match status" value="1"/>
</dbReference>
<organism evidence="2 3">
    <name type="scientific">Tetracentron sinense</name>
    <name type="common">Spur-leaf</name>
    <dbReference type="NCBI Taxonomy" id="13715"/>
    <lineage>
        <taxon>Eukaryota</taxon>
        <taxon>Viridiplantae</taxon>
        <taxon>Streptophyta</taxon>
        <taxon>Embryophyta</taxon>
        <taxon>Tracheophyta</taxon>
        <taxon>Spermatophyta</taxon>
        <taxon>Magnoliopsida</taxon>
        <taxon>Trochodendrales</taxon>
        <taxon>Trochodendraceae</taxon>
        <taxon>Tetracentron</taxon>
    </lineage>
</organism>
<dbReference type="InterPro" id="IPR044730">
    <property type="entry name" value="RNase_H-like_dom_plant"/>
</dbReference>
<dbReference type="Pfam" id="PF00078">
    <property type="entry name" value="RVT_1"/>
    <property type="match status" value="1"/>
</dbReference>
<proteinExistence type="predicted"/>
<sequence>MFSIMINGSQVGFFPGRRGLRQGDPMSPYLFLIVMQVLSNQLDVGADEGRFSLHQWCSDPQITHLAFADDLFIFSWANSQSAEGIKDLLSSFGRASGLTANFHKSAIFFGATGRATRLSITNTMGMKEGQSLSVVCNKLKKVSQIRDANGWDLPRPQSTSLIEIWDSVSTIKMLRPGDADKIIWSPNPRGVYSLCSAWESIRFRHREVRWHSLVWAKPGVPRFSFVAWMAACGGLLTQDKMVRHKMLDRSKCILCQCHVENENHLFFRCSYSKQVWLEILKFNGHSRRRHGTWNGELDWMAAKWKGQSLKAQIKRLSFSASVYYIWHERNQRIFHNSFLPPSQVIWRISTSVKEFFSGKLGVTVDTPQNREFCSAWNLQPSFHVRVPTWIKWQPPDEGVVCLNSNGSVDQFRAGWGCLFRDSSGVPLFAQAGGCAIQPILLMELEAIKRGLLLAREKAVAHTHGSMHCFILSLVIVLCIDVSLAARHLLDTLEPVAPPPALTLPTIPTLPKPILPPMPTTSLPSLPSVPTLPMPTLPPLPSTQLPTLPKPALPPLPTMPTIPTLPKVALPPLSAFPLPTIPTSIPFIPTSIPFFSPPPSTPSP</sequence>
<dbReference type="InterPro" id="IPR026960">
    <property type="entry name" value="RVT-Znf"/>
</dbReference>
<dbReference type="CDD" id="cd06222">
    <property type="entry name" value="RNase_H_like"/>
    <property type="match status" value="1"/>
</dbReference>
<keyword evidence="3" id="KW-1185">Reference proteome</keyword>
<feature type="domain" description="Reverse transcriptase" evidence="1">
    <location>
        <begin position="1"/>
        <end position="132"/>
    </location>
</feature>